<keyword evidence="1" id="KW-0472">Membrane</keyword>
<sequence length="233" mass="25275">MKNILEVLNNSFEMLFERPQLFVPRLLSSFASSALLIGWVAGAITTIQFLAFFPLVAVIGGFTPVMVSSMVKNDDEELLRKGLDDALTLWKPVIGLTVFTGFLAFLNSLPLSIGLMLTQLTGNMLYLGVGGAISLVMLLAISFGLYFVPISIVENRGFLKSLQDGISTSNRNRSEVVALTLFSLTVLAASSAVTGYLRDIGFTVFLLGRIASSVVGTYLLVISPNYYLGEKKK</sequence>
<evidence type="ECO:0008006" key="4">
    <source>
        <dbReference type="Google" id="ProtNLM"/>
    </source>
</evidence>
<feature type="transmembrane region" description="Helical" evidence="1">
    <location>
        <begin position="88"/>
        <end position="106"/>
    </location>
</feature>
<feature type="transmembrane region" description="Helical" evidence="1">
    <location>
        <begin position="126"/>
        <end position="148"/>
    </location>
</feature>
<dbReference type="KEGG" id="ncon:LC1Nh_0962"/>
<feature type="transmembrane region" description="Helical" evidence="1">
    <location>
        <begin position="47"/>
        <end position="67"/>
    </location>
</feature>
<dbReference type="AlphaFoldDB" id="A0A5Q0UGR1"/>
<keyword evidence="1" id="KW-0812">Transmembrane</keyword>
<evidence type="ECO:0000313" key="3">
    <source>
        <dbReference type="Proteomes" id="UP000377803"/>
    </source>
</evidence>
<proteinExistence type="predicted"/>
<dbReference type="Proteomes" id="UP000377803">
    <property type="component" value="Chromosome"/>
</dbReference>
<dbReference type="EMBL" id="CP040089">
    <property type="protein sequence ID" value="QGA80843.1"/>
    <property type="molecule type" value="Genomic_DNA"/>
</dbReference>
<feature type="transmembrane region" description="Helical" evidence="1">
    <location>
        <begin position="203"/>
        <end position="228"/>
    </location>
</feature>
<dbReference type="RefSeq" id="WP_153550586.1">
    <property type="nucleotide sequence ID" value="NZ_CP040089.1"/>
</dbReference>
<keyword evidence="1" id="KW-1133">Transmembrane helix</keyword>
<reference evidence="3" key="1">
    <citation type="submission" date="2019-05" db="EMBL/GenBank/DDBJ databases">
        <title>Candidatus Nanohalobium constans, a novel model system to study the DPANN nano-sized archaea: genomic and physiological characterization of a nanoarchaeon co-cultured with its chitinotrophic host.</title>
        <authorList>
            <person name="La Cono V."/>
            <person name="Arcadi E."/>
            <person name="Crisafi F."/>
            <person name="Denaro R."/>
            <person name="La Spada G."/>
            <person name="Messina E."/>
            <person name="Smedile F."/>
            <person name="Toshchakov S.V."/>
            <person name="Shevchenko M.A."/>
            <person name="Golyshin P.N."/>
            <person name="Golyshina O.V."/>
            <person name="Ferrer M."/>
            <person name="Rohde M."/>
            <person name="Mushegian A."/>
            <person name="Sorokin D.Y."/>
            <person name="Giuliano L."/>
            <person name="Yakimov M.M."/>
        </authorList>
    </citation>
    <scope>NUCLEOTIDE SEQUENCE [LARGE SCALE GENOMIC DNA]</scope>
    <source>
        <strain evidence="3">LC1Nh</strain>
    </source>
</reference>
<evidence type="ECO:0000313" key="2">
    <source>
        <dbReference type="EMBL" id="QGA80843.1"/>
    </source>
</evidence>
<organism evidence="2 3">
    <name type="scientific">Candidatus Nanohalobium constans</name>
    <dbReference type="NCBI Taxonomy" id="2565781"/>
    <lineage>
        <taxon>Archaea</taxon>
        <taxon>Candidatus Nanohalarchaeota</taxon>
        <taxon>Candidatus Nanohalobia</taxon>
        <taxon>Candidatus Nanohalobiales</taxon>
        <taxon>Candidatus Nanohalobiaceae</taxon>
        <taxon>Candidatus Nanohalobium</taxon>
    </lineage>
</organism>
<dbReference type="GeneID" id="42365354"/>
<feature type="transmembrane region" description="Helical" evidence="1">
    <location>
        <begin position="176"/>
        <end position="197"/>
    </location>
</feature>
<gene>
    <name evidence="2" type="ORF">LC1Nh_0962</name>
</gene>
<accession>A0A5Q0UGR1</accession>
<protein>
    <recommendedName>
        <fullName evidence="4">DUF4013 domain-containing protein</fullName>
    </recommendedName>
</protein>
<evidence type="ECO:0000256" key="1">
    <source>
        <dbReference type="SAM" id="Phobius"/>
    </source>
</evidence>
<feature type="transmembrane region" description="Helical" evidence="1">
    <location>
        <begin position="21"/>
        <end position="41"/>
    </location>
</feature>
<keyword evidence="3" id="KW-1185">Reference proteome</keyword>
<name>A0A5Q0UGR1_9ARCH</name>